<gene>
    <name evidence="1" type="ORF">Q31a_17900</name>
</gene>
<dbReference type="RefSeq" id="WP_145076471.1">
    <property type="nucleotide sequence ID" value="NZ_CP036298.1"/>
</dbReference>
<protein>
    <submittedName>
        <fullName evidence="1">Uncharacterized protein</fullName>
    </submittedName>
</protein>
<proteinExistence type="predicted"/>
<dbReference type="OrthoDB" id="9892613at2"/>
<reference evidence="1 2" key="1">
    <citation type="submission" date="2019-02" db="EMBL/GenBank/DDBJ databases">
        <title>Deep-cultivation of Planctomycetes and their phenomic and genomic characterization uncovers novel biology.</title>
        <authorList>
            <person name="Wiegand S."/>
            <person name="Jogler M."/>
            <person name="Boedeker C."/>
            <person name="Pinto D."/>
            <person name="Vollmers J."/>
            <person name="Rivas-Marin E."/>
            <person name="Kohn T."/>
            <person name="Peeters S.H."/>
            <person name="Heuer A."/>
            <person name="Rast P."/>
            <person name="Oberbeckmann S."/>
            <person name="Bunk B."/>
            <person name="Jeske O."/>
            <person name="Meyerdierks A."/>
            <person name="Storesund J.E."/>
            <person name="Kallscheuer N."/>
            <person name="Luecker S."/>
            <person name="Lage O.M."/>
            <person name="Pohl T."/>
            <person name="Merkel B.J."/>
            <person name="Hornburger P."/>
            <person name="Mueller R.-W."/>
            <person name="Bruemmer F."/>
            <person name="Labrenz M."/>
            <person name="Spormann A.M."/>
            <person name="Op den Camp H."/>
            <person name="Overmann J."/>
            <person name="Amann R."/>
            <person name="Jetten M.S.M."/>
            <person name="Mascher T."/>
            <person name="Medema M.H."/>
            <person name="Devos D.P."/>
            <person name="Kaster A.-K."/>
            <person name="Ovreas L."/>
            <person name="Rohde M."/>
            <person name="Galperin M.Y."/>
            <person name="Jogler C."/>
        </authorList>
    </citation>
    <scope>NUCLEOTIDE SEQUENCE [LARGE SCALE GENOMIC DNA]</scope>
    <source>
        <strain evidence="1 2">Q31a</strain>
    </source>
</reference>
<sequence length="363" mass="39930">MSTQALSSGALVPSTTSTTLANIQQVKQAIAEHCIVLCHSSLEGAIREVLPRHVVIACDATREFSSLLSGLQHKSEELLLTQPAMLQELLSEPDELRRLVRCCSGKLWLECDAAPLVAGPTRKALHRAGVYEIVSWLVDSTTPRFDYSSVGLLPDGHFQMEASVPAVEIGASCNWLIASRVPLRETQALPWTWIHGTGRITSDGSLSAEADSDLLLTIRLSKYSSHDVPSMRVSGKFSWPIHFSTAVSGSLVGCYHGPGDSRMYLAMVEPQEYGQLRVSIWRHLVQWEQIASEMLDAKKFGLENARQLQAEIVFEITPDELRLYCETECLLNVADDSLPRNGNYGARLLGSKLQASQITASEI</sequence>
<organism evidence="1 2">
    <name type="scientific">Aureliella helgolandensis</name>
    <dbReference type="NCBI Taxonomy" id="2527968"/>
    <lineage>
        <taxon>Bacteria</taxon>
        <taxon>Pseudomonadati</taxon>
        <taxon>Planctomycetota</taxon>
        <taxon>Planctomycetia</taxon>
        <taxon>Pirellulales</taxon>
        <taxon>Pirellulaceae</taxon>
        <taxon>Aureliella</taxon>
    </lineage>
</organism>
<evidence type="ECO:0000313" key="2">
    <source>
        <dbReference type="Proteomes" id="UP000318017"/>
    </source>
</evidence>
<evidence type="ECO:0000313" key="1">
    <source>
        <dbReference type="EMBL" id="QDV23491.1"/>
    </source>
</evidence>
<dbReference type="KEGG" id="ahel:Q31a_17900"/>
<keyword evidence="2" id="KW-1185">Reference proteome</keyword>
<dbReference type="Proteomes" id="UP000318017">
    <property type="component" value="Chromosome"/>
</dbReference>
<dbReference type="EMBL" id="CP036298">
    <property type="protein sequence ID" value="QDV23491.1"/>
    <property type="molecule type" value="Genomic_DNA"/>
</dbReference>
<accession>A0A518G4H0</accession>
<name>A0A518G4H0_9BACT</name>
<dbReference type="AlphaFoldDB" id="A0A518G4H0"/>